<dbReference type="AlphaFoldDB" id="A0A6N0NTD1"/>
<keyword evidence="2" id="KW-1185">Reference proteome</keyword>
<dbReference type="KEGG" id="mten:GWK48_01025"/>
<dbReference type="GeneID" id="55640485"/>
<dbReference type="Proteomes" id="UP000509301">
    <property type="component" value="Chromosome"/>
</dbReference>
<proteinExistence type="predicted"/>
<gene>
    <name evidence="1" type="ORF">GWK48_01025</name>
</gene>
<evidence type="ECO:0000313" key="1">
    <source>
        <dbReference type="EMBL" id="QKQ99162.1"/>
    </source>
</evidence>
<reference evidence="1 2" key="1">
    <citation type="submission" date="2020-02" db="EMBL/GenBank/DDBJ databases">
        <title>Comparative genome analysis reveals the metabolism and evolution of the thermophilic archaeal genus Metallosphaera.</title>
        <authorList>
            <person name="Jiang C."/>
        </authorList>
    </citation>
    <scope>NUCLEOTIDE SEQUENCE [LARGE SCALE GENOMIC DNA]</scope>
    <source>
        <strain evidence="1 2">Ric-A</strain>
    </source>
</reference>
<dbReference type="Gene3D" id="3.30.530.20">
    <property type="match status" value="1"/>
</dbReference>
<protein>
    <submittedName>
        <fullName evidence="1">DUF3211 domain-containing protein</fullName>
    </submittedName>
</protein>
<dbReference type="InterPro" id="IPR021578">
    <property type="entry name" value="STK_08120-like"/>
</dbReference>
<accession>A0A6N0NTD1</accession>
<dbReference type="SUPFAM" id="SSF55961">
    <property type="entry name" value="Bet v1-like"/>
    <property type="match status" value="1"/>
</dbReference>
<name>A0A6N0NTD1_9CREN</name>
<evidence type="ECO:0000313" key="2">
    <source>
        <dbReference type="Proteomes" id="UP000509301"/>
    </source>
</evidence>
<dbReference type="Pfam" id="PF11485">
    <property type="entry name" value="STK_08120-like"/>
    <property type="match status" value="1"/>
</dbReference>
<organism evidence="1 2">
    <name type="scientific">Metallosphaera tengchongensis</name>
    <dbReference type="NCBI Taxonomy" id="1532350"/>
    <lineage>
        <taxon>Archaea</taxon>
        <taxon>Thermoproteota</taxon>
        <taxon>Thermoprotei</taxon>
        <taxon>Sulfolobales</taxon>
        <taxon>Sulfolobaceae</taxon>
        <taxon>Metallosphaera</taxon>
    </lineage>
</organism>
<dbReference type="RefSeq" id="WP_174628792.1">
    <property type="nucleotide sequence ID" value="NZ_CP049074.1"/>
</dbReference>
<dbReference type="OrthoDB" id="34680at2157"/>
<dbReference type="EMBL" id="CP049074">
    <property type="protein sequence ID" value="QKQ99162.1"/>
    <property type="molecule type" value="Genomic_DNA"/>
</dbReference>
<sequence length="135" mass="15563">MKRSIEVSTSHDAKSLYTVLSDPSFVLPRLFPPIKEVKIDGNSFDANGRFMLMGFYIRGNLVRGEEIIYAFRLSGSGGKGDGRLTVRVGSPVYLTLEYEGWMERTSGILFIDRWFSDFAEKLDEEVRMERIRRRI</sequence>
<dbReference type="InterPro" id="IPR023393">
    <property type="entry name" value="START-like_dom_sf"/>
</dbReference>